<proteinExistence type="predicted"/>
<protein>
    <submittedName>
        <fullName evidence="3">Hydrolase</fullName>
    </submittedName>
</protein>
<dbReference type="Gene3D" id="3.40.50.1820">
    <property type="entry name" value="alpha/beta hydrolase"/>
    <property type="match status" value="1"/>
</dbReference>
<evidence type="ECO:0000259" key="2">
    <source>
        <dbReference type="SMART" id="SM00939"/>
    </source>
</evidence>
<dbReference type="PANTHER" id="PTHR43056">
    <property type="entry name" value="PEPTIDASE S9 PROLYL OLIGOPEPTIDASE"/>
    <property type="match status" value="1"/>
</dbReference>
<dbReference type="SMART" id="SM00939">
    <property type="entry name" value="PepX_C"/>
    <property type="match status" value="1"/>
</dbReference>
<evidence type="ECO:0000313" key="3">
    <source>
        <dbReference type="EMBL" id="GLK86174.1"/>
    </source>
</evidence>
<reference evidence="3" key="2">
    <citation type="submission" date="2023-01" db="EMBL/GenBank/DDBJ databases">
        <authorList>
            <person name="Sun Q."/>
            <person name="Evtushenko L."/>
        </authorList>
    </citation>
    <scope>NUCLEOTIDE SEQUENCE</scope>
    <source>
        <strain evidence="3">VKM B-2789</strain>
    </source>
</reference>
<dbReference type="InterPro" id="IPR029058">
    <property type="entry name" value="AB_hydrolase_fold"/>
</dbReference>
<evidence type="ECO:0000313" key="4">
    <source>
        <dbReference type="Proteomes" id="UP001143330"/>
    </source>
</evidence>
<gene>
    <name evidence="3" type="ORF">GCM10017653_42440</name>
</gene>
<dbReference type="InterPro" id="IPR050585">
    <property type="entry name" value="Xaa-Pro_dipeptidyl-ppase/CocE"/>
</dbReference>
<dbReference type="NCBIfam" id="TIGR00976">
    <property type="entry name" value="CocE_NonD"/>
    <property type="match status" value="2"/>
</dbReference>
<organism evidence="3 4">
    <name type="scientific">Ancylobacter defluvii</name>
    <dbReference type="NCBI Taxonomy" id="1282440"/>
    <lineage>
        <taxon>Bacteria</taxon>
        <taxon>Pseudomonadati</taxon>
        <taxon>Pseudomonadota</taxon>
        <taxon>Alphaproteobacteria</taxon>
        <taxon>Hyphomicrobiales</taxon>
        <taxon>Xanthobacteraceae</taxon>
        <taxon>Ancylobacter</taxon>
    </lineage>
</organism>
<keyword evidence="4" id="KW-1185">Reference proteome</keyword>
<keyword evidence="1 3" id="KW-0378">Hydrolase</keyword>
<dbReference type="InterPro" id="IPR000383">
    <property type="entry name" value="Xaa-Pro-like_dom"/>
</dbReference>
<dbReference type="Pfam" id="PF02129">
    <property type="entry name" value="Peptidase_S15"/>
    <property type="match status" value="1"/>
</dbReference>
<dbReference type="PANTHER" id="PTHR43056:SF10">
    <property type="entry name" value="COCE_NOND FAMILY, PUTATIVE (AFU_ORTHOLOGUE AFUA_7G00600)-RELATED"/>
    <property type="match status" value="1"/>
</dbReference>
<dbReference type="SUPFAM" id="SSF49785">
    <property type="entry name" value="Galactose-binding domain-like"/>
    <property type="match status" value="1"/>
</dbReference>
<name>A0A9W6K1B4_9HYPH</name>
<reference evidence="3" key="1">
    <citation type="journal article" date="2014" name="Int. J. Syst. Evol. Microbiol.">
        <title>Complete genome sequence of Corynebacterium casei LMG S-19264T (=DSM 44701T), isolated from a smear-ripened cheese.</title>
        <authorList>
            <consortium name="US DOE Joint Genome Institute (JGI-PGF)"/>
            <person name="Walter F."/>
            <person name="Albersmeier A."/>
            <person name="Kalinowski J."/>
            <person name="Ruckert C."/>
        </authorList>
    </citation>
    <scope>NUCLEOTIDE SEQUENCE</scope>
    <source>
        <strain evidence="3">VKM B-2789</strain>
    </source>
</reference>
<dbReference type="Proteomes" id="UP001143330">
    <property type="component" value="Unassembled WGS sequence"/>
</dbReference>
<dbReference type="GO" id="GO:0008239">
    <property type="term" value="F:dipeptidyl-peptidase activity"/>
    <property type="evidence" value="ECO:0007669"/>
    <property type="project" value="InterPro"/>
</dbReference>
<dbReference type="InterPro" id="IPR013736">
    <property type="entry name" value="Xaa-Pro_dipept_C"/>
</dbReference>
<dbReference type="Gene3D" id="2.60.120.260">
    <property type="entry name" value="Galactose-binding domain-like"/>
    <property type="match status" value="1"/>
</dbReference>
<dbReference type="EMBL" id="BSFM01000017">
    <property type="protein sequence ID" value="GLK86174.1"/>
    <property type="molecule type" value="Genomic_DNA"/>
</dbReference>
<evidence type="ECO:0000256" key="1">
    <source>
        <dbReference type="ARBA" id="ARBA00022801"/>
    </source>
</evidence>
<dbReference type="Pfam" id="PF08530">
    <property type="entry name" value="PepX_C"/>
    <property type="match status" value="1"/>
</dbReference>
<dbReference type="RefSeq" id="WP_213360542.1">
    <property type="nucleotide sequence ID" value="NZ_BSFM01000017.1"/>
</dbReference>
<accession>A0A9W6K1B4</accession>
<dbReference type="InterPro" id="IPR005674">
    <property type="entry name" value="CocE/Ser_esterase"/>
</dbReference>
<feature type="domain" description="Xaa-Pro dipeptidyl-peptidase C-terminal" evidence="2">
    <location>
        <begin position="293"/>
        <end position="557"/>
    </location>
</feature>
<dbReference type="Gene3D" id="1.10.3020.20">
    <property type="match status" value="1"/>
</dbReference>
<comment type="caution">
    <text evidence="3">The sequence shown here is derived from an EMBL/GenBank/DDBJ whole genome shotgun (WGS) entry which is preliminary data.</text>
</comment>
<dbReference type="AlphaFoldDB" id="A0A9W6K1B4"/>
<sequence length="567" mass="64055">MNAPTTIAAQPADTAARIVIERDVDIPMRDGVTLKADIFRPEGDGPFPVIMNLGPYQKDKIWVPPDDLAEKANPLMNWETVNPEWWVPRGYALIRVDARGTGKSPGQGEPWSHQEAVDYYDAIEWAAKQPWSSGRIGLSGISYFAINQWFVANLQPPSLKAMIPWEGFADLYRDALFHGGILNLFMTNWFVTHMMHHLLGRAYRHNPDTFQTNTLWKWIRNSLDSGAFRGEQAQWDKITVPFLTVGNWSGMGLHMRGNSEAFMRAASRHKKLRMHAGNHVHPFYTEDGRNDQLRFFDHWLKGEANGVMDEPPVKLWIRQGDSKGFWRHENEWPLARTKWTKFHFDLAPPRADQPKNSGGLILEPPTEAASRTYFASGAGKAGQASASSTFLAAGAMMAGMGIALETPPLEEDVEVTGPVMAKFWVESSTEDMDLFLTLRNIDPDGNDVFEVGQQGQQVPVAKGWLRVSHRELDPELSRPYRPYHAHKRRLWLTPGEKVEVQVEVWPTSMVFRKGHRIRLDIQPRDGLGSIHYTHYHADYNTGHNTIHAGGAHESYLLLPIIPAGSHG</sequence>
<dbReference type="SUPFAM" id="SSF53474">
    <property type="entry name" value="alpha/beta-Hydrolases"/>
    <property type="match status" value="1"/>
</dbReference>
<dbReference type="InterPro" id="IPR008979">
    <property type="entry name" value="Galactose-bd-like_sf"/>
</dbReference>